<protein>
    <submittedName>
        <fullName evidence="1">Uncharacterized protein</fullName>
    </submittedName>
</protein>
<proteinExistence type="predicted"/>
<keyword evidence="2" id="KW-1185">Reference proteome</keyword>
<reference evidence="1" key="2">
    <citation type="submission" date="2025-09" db="UniProtKB">
        <authorList>
            <consortium name="Ensembl"/>
        </authorList>
    </citation>
    <scope>IDENTIFICATION</scope>
</reference>
<sequence>MTILNSSNIDFLPCCLPGQEVCLCALEAAEMCGERGRRHVCGCASLCVHIHQNKEFGGVCFCCSPADL</sequence>
<evidence type="ECO:0000313" key="2">
    <source>
        <dbReference type="Proteomes" id="UP000265000"/>
    </source>
</evidence>
<accession>A0A3Q2NWI7</accession>
<organism evidence="1 2">
    <name type="scientific">Fundulus heteroclitus</name>
    <name type="common">Killifish</name>
    <name type="synonym">Mummichog</name>
    <dbReference type="NCBI Taxonomy" id="8078"/>
    <lineage>
        <taxon>Eukaryota</taxon>
        <taxon>Metazoa</taxon>
        <taxon>Chordata</taxon>
        <taxon>Craniata</taxon>
        <taxon>Vertebrata</taxon>
        <taxon>Euteleostomi</taxon>
        <taxon>Actinopterygii</taxon>
        <taxon>Neopterygii</taxon>
        <taxon>Teleostei</taxon>
        <taxon>Neoteleostei</taxon>
        <taxon>Acanthomorphata</taxon>
        <taxon>Ovalentaria</taxon>
        <taxon>Atherinomorphae</taxon>
        <taxon>Cyprinodontiformes</taxon>
        <taxon>Fundulidae</taxon>
        <taxon>Fundulus</taxon>
    </lineage>
</organism>
<name>A0A3Q2NWI7_FUNHE</name>
<dbReference type="Proteomes" id="UP000265000">
    <property type="component" value="Unplaced"/>
</dbReference>
<reference evidence="1" key="1">
    <citation type="submission" date="2025-08" db="UniProtKB">
        <authorList>
            <consortium name="Ensembl"/>
        </authorList>
    </citation>
    <scope>IDENTIFICATION</scope>
</reference>
<dbReference type="Ensembl" id="ENSFHET00000009917.1">
    <property type="protein sequence ID" value="ENSFHEP00000003819.1"/>
    <property type="gene ID" value="ENSFHEG00000004700.1"/>
</dbReference>
<evidence type="ECO:0000313" key="1">
    <source>
        <dbReference type="Ensembl" id="ENSFHEP00000003819.1"/>
    </source>
</evidence>
<dbReference type="AlphaFoldDB" id="A0A3Q2NWI7"/>